<evidence type="ECO:0000256" key="2">
    <source>
        <dbReference type="ARBA" id="ARBA00007018"/>
    </source>
</evidence>
<feature type="transmembrane region" description="Helical" evidence="7">
    <location>
        <begin position="237"/>
        <end position="256"/>
    </location>
</feature>
<feature type="region of interest" description="Disordered" evidence="6">
    <location>
        <begin position="17"/>
        <end position="111"/>
    </location>
</feature>
<feature type="compositionally biased region" description="Polar residues" evidence="6">
    <location>
        <begin position="57"/>
        <end position="66"/>
    </location>
</feature>
<evidence type="ECO:0000256" key="1">
    <source>
        <dbReference type="ARBA" id="ARBA00004141"/>
    </source>
</evidence>
<reference evidence="8" key="2">
    <citation type="submission" date="2022-06" db="UniProtKB">
        <authorList>
            <consortium name="EnsemblMetazoa"/>
        </authorList>
    </citation>
    <scope>IDENTIFICATION</scope>
    <source>
        <strain evidence="8">PS312</strain>
    </source>
</reference>
<protein>
    <submittedName>
        <fullName evidence="8">Paqr-1</fullName>
    </submittedName>
</protein>
<dbReference type="OrthoDB" id="5585746at2759"/>
<dbReference type="PANTHER" id="PTHR20855">
    <property type="entry name" value="ADIPOR/PROGESTIN RECEPTOR-RELATED"/>
    <property type="match status" value="1"/>
</dbReference>
<evidence type="ECO:0000313" key="9">
    <source>
        <dbReference type="Proteomes" id="UP000005239"/>
    </source>
</evidence>
<evidence type="ECO:0000256" key="7">
    <source>
        <dbReference type="SAM" id="Phobius"/>
    </source>
</evidence>
<gene>
    <name evidence="8" type="primary">WBGene00101271</name>
</gene>
<dbReference type="PANTHER" id="PTHR20855:SF127">
    <property type="entry name" value="PROGESTIN AND ADIPOQ RECEPTOR-LIKE PROTEIN 1"/>
    <property type="match status" value="1"/>
</dbReference>
<keyword evidence="4 7" id="KW-1133">Transmembrane helix</keyword>
<accession>A0A2A6BY95</accession>
<dbReference type="Pfam" id="PF03006">
    <property type="entry name" value="HlyIII"/>
    <property type="match status" value="1"/>
</dbReference>
<keyword evidence="5 7" id="KW-0472">Membrane</keyword>
<evidence type="ECO:0000256" key="4">
    <source>
        <dbReference type="ARBA" id="ARBA00022989"/>
    </source>
</evidence>
<dbReference type="GO" id="GO:0038023">
    <property type="term" value="F:signaling receptor activity"/>
    <property type="evidence" value="ECO:0000318"/>
    <property type="project" value="GO_Central"/>
</dbReference>
<sequence length="445" mass="50268">MADDSAIRDALEDIFKQQKGAASSESLVERSTTVQVHHPERKISLGKGNSEYEITLSKKTVTSQPNSDDEEDWGTLSDSELLGRRSRTQSFAGMRAGSDDETLAPRESTSTIKYRRRRGGQWRRLEKEDGVRGDEDELQVNVCENVDDKGIITTTVEATWKVLDFESLPDWLQDNEFLRSGYRPPLPSVAECFKSIWSLHTETGNIWTHLIGCVLFACLATWFLTRPDTHIQFQEKLIFSFFFIGAIVCLGLSFAFHTLSCHSKNILKLFCKLDYMGISMLIVGSFIPWIYYGFYCRREPKITYIVLICILGVAGGFVSMMDKFSEVAFRPIRAGVFVAMGASGVVPAVHYMLTDGIDSMFQENAFHWLLLMAGLYLTGAALYATRTPERFFPGKCDIWFQSHQLFHTCVVIAALVHYYGISEMAMVRLNMGCPAETSVHPHDEL</sequence>
<feature type="transmembrane region" description="Helical" evidence="7">
    <location>
        <begin position="404"/>
        <end position="421"/>
    </location>
</feature>
<evidence type="ECO:0000256" key="3">
    <source>
        <dbReference type="ARBA" id="ARBA00022692"/>
    </source>
</evidence>
<dbReference type="AlphaFoldDB" id="A0A2A6BY95"/>
<proteinExistence type="inferred from homology"/>
<dbReference type="InterPro" id="IPR004254">
    <property type="entry name" value="AdipoR/HlyIII-related"/>
</dbReference>
<feature type="transmembrane region" description="Helical" evidence="7">
    <location>
        <begin position="365"/>
        <end position="384"/>
    </location>
</feature>
<reference evidence="9" key="1">
    <citation type="journal article" date="2008" name="Nat. Genet.">
        <title>The Pristionchus pacificus genome provides a unique perspective on nematode lifestyle and parasitism.</title>
        <authorList>
            <person name="Dieterich C."/>
            <person name="Clifton S.W."/>
            <person name="Schuster L.N."/>
            <person name="Chinwalla A."/>
            <person name="Delehaunty K."/>
            <person name="Dinkelacker I."/>
            <person name="Fulton L."/>
            <person name="Fulton R."/>
            <person name="Godfrey J."/>
            <person name="Minx P."/>
            <person name="Mitreva M."/>
            <person name="Roeseler W."/>
            <person name="Tian H."/>
            <person name="Witte H."/>
            <person name="Yang S.P."/>
            <person name="Wilson R.K."/>
            <person name="Sommer R.J."/>
        </authorList>
    </citation>
    <scope>NUCLEOTIDE SEQUENCE [LARGE SCALE GENOMIC DNA]</scope>
    <source>
        <strain evidence="9">PS312</strain>
    </source>
</reference>
<feature type="transmembrane region" description="Helical" evidence="7">
    <location>
        <begin position="206"/>
        <end position="225"/>
    </location>
</feature>
<keyword evidence="9" id="KW-1185">Reference proteome</keyword>
<feature type="compositionally biased region" description="Polar residues" evidence="6">
    <location>
        <begin position="20"/>
        <end position="35"/>
    </location>
</feature>
<organism evidence="8 9">
    <name type="scientific">Pristionchus pacificus</name>
    <name type="common">Parasitic nematode worm</name>
    <dbReference type="NCBI Taxonomy" id="54126"/>
    <lineage>
        <taxon>Eukaryota</taxon>
        <taxon>Metazoa</taxon>
        <taxon>Ecdysozoa</taxon>
        <taxon>Nematoda</taxon>
        <taxon>Chromadorea</taxon>
        <taxon>Rhabditida</taxon>
        <taxon>Rhabditina</taxon>
        <taxon>Diplogasteromorpha</taxon>
        <taxon>Diplogasteroidea</taxon>
        <taxon>Neodiplogasteridae</taxon>
        <taxon>Pristionchus</taxon>
    </lineage>
</organism>
<dbReference type="EnsemblMetazoa" id="PPA11717.1">
    <property type="protein sequence ID" value="PPA11717.1"/>
    <property type="gene ID" value="WBGene00101271"/>
</dbReference>
<feature type="transmembrane region" description="Helical" evidence="7">
    <location>
        <begin position="332"/>
        <end position="353"/>
    </location>
</feature>
<comment type="similarity">
    <text evidence="2">Belongs to the ADIPOR family.</text>
</comment>
<feature type="transmembrane region" description="Helical" evidence="7">
    <location>
        <begin position="276"/>
        <end position="295"/>
    </location>
</feature>
<evidence type="ECO:0000256" key="6">
    <source>
        <dbReference type="SAM" id="MobiDB-lite"/>
    </source>
</evidence>
<dbReference type="Proteomes" id="UP000005239">
    <property type="component" value="Unassembled WGS sequence"/>
</dbReference>
<evidence type="ECO:0000313" key="8">
    <source>
        <dbReference type="EnsemblMetazoa" id="PPA11717.1"/>
    </source>
</evidence>
<keyword evidence="3 7" id="KW-0812">Transmembrane</keyword>
<comment type="subcellular location">
    <subcellularLocation>
        <location evidence="1">Membrane</location>
        <topology evidence="1">Multi-pass membrane protein</topology>
    </subcellularLocation>
</comment>
<accession>A0A8R1YCV0</accession>
<feature type="transmembrane region" description="Helical" evidence="7">
    <location>
        <begin position="302"/>
        <end position="320"/>
    </location>
</feature>
<dbReference type="GO" id="GO:0005886">
    <property type="term" value="C:plasma membrane"/>
    <property type="evidence" value="ECO:0000318"/>
    <property type="project" value="GO_Central"/>
</dbReference>
<name>A0A2A6BY95_PRIPA</name>
<dbReference type="GO" id="GO:0033211">
    <property type="term" value="P:adiponectin-activated signaling pathway"/>
    <property type="evidence" value="ECO:0000318"/>
    <property type="project" value="GO_Central"/>
</dbReference>
<evidence type="ECO:0000256" key="5">
    <source>
        <dbReference type="ARBA" id="ARBA00023136"/>
    </source>
</evidence>